<evidence type="ECO:0000313" key="4">
    <source>
        <dbReference type="Proteomes" id="UP000028725"/>
    </source>
</evidence>
<dbReference type="AlphaFoldDB" id="A0A085WKJ2"/>
<name>A0A085WKJ2_9BACT</name>
<dbReference type="InterPro" id="IPR024983">
    <property type="entry name" value="CHAT_dom"/>
</dbReference>
<evidence type="ECO:0000256" key="1">
    <source>
        <dbReference type="SAM" id="MobiDB-lite"/>
    </source>
</evidence>
<dbReference type="Pfam" id="PF12770">
    <property type="entry name" value="CHAT"/>
    <property type="match status" value="1"/>
</dbReference>
<dbReference type="Gene3D" id="3.40.50.1820">
    <property type="entry name" value="alpha/beta hydrolase"/>
    <property type="match status" value="1"/>
</dbReference>
<feature type="region of interest" description="Disordered" evidence="1">
    <location>
        <begin position="387"/>
        <end position="416"/>
    </location>
</feature>
<keyword evidence="4" id="KW-1185">Reference proteome</keyword>
<feature type="compositionally biased region" description="Polar residues" evidence="1">
    <location>
        <begin position="387"/>
        <end position="396"/>
    </location>
</feature>
<sequence>MDERAFIARVEAAEPELFAALLARPSRDEERALRAYFGDARFERLHTLAIRRTGSARGARGPRGNVVVMPGIMGSELAEYAGSGANRIWVNPLCLVAGQVRHLRLDDEGRPEFDVRASGILKLFYGELILSLSENWNVQTFWFDWRRDLRDSAAALEEQMRAWFPEDAPVHFVCHSMGGLVARTFIHSYPQRWRSMWDRDAHRPGALGGRLVMLGTPNHGSFAALQVITGLEPLVRWLARLDLKDSLSELLATLNTFVGTFQMLPSPRVLKELEPLFHADSYGDLRIPQSRLDEARAHIERLANVVDPERMIYVAGYNRPTYHGLTRVDQLRSASAYTVTRAGDGRVPHVLGLLEGVPTWYVECAHAALTRDGRVFSALEDLLATGTTSQLSQTSPVPMRGMKKDDPSARRELEAQQAEQDLEMENLVQQFQARTTRGSAPPYLTRDEVRMQDLLAGAMLGAAEAILPEPRPVGPAPRKVKVELRIAREFLQSFDGGGTVDAISVGHYLGVVPQRAERALDEAISRALLERQGRKGEELQEPDLLLTQYSERGVLRGDLGQPFFVDDPRSPGRLIVLAGMGVPGRFGMPELTVTVRELFWSLSRMGKKHLSTVLIGTGEGNLSVEDAARAWVRGMQQVASGLQTEMLQRITFVEVDAAKARALQQALANEAARLRSDPRLELDFEPLSPAELRRTLKFPKERIAGPRAERNPIPTRVTLALEHKRYRFGAITEGAAIPEREVPIDPLLVMQANDELAAEWKPTKQLYHGQFLERLLVPAELRAEFYRHRESPVVLMLDASTARVHWEALAQSDAEIPAQELSDNVEASLELFLGTSRGLTRQLRTTFAPPPEPPPPPRKVLRVLVVADPAEDNHLPGAEQEGLEVADLFEAFNRVYAQGPNRVEVVKLFGPHDATRTNVLRHLLMKTEPYDVLHYAGHCIYDEADKAASGWLFSRGERLTANELRRLDRIPPFVFSNACESGKTPDRSELRSVELAPNFAESFFARGVSNFVCTAWPVDDFAARQFALTLYGGLLGLRRQEDHYVKGPMLPMHAAMMAARRAIATTSSGTRTWGAYQHYGSPFLRLFEPSAFREPSPTPPARAKKSTPARRKHPARR</sequence>
<dbReference type="OrthoDB" id="556502at2"/>
<proteinExistence type="predicted"/>
<dbReference type="STRING" id="394096.DB31_7442"/>
<gene>
    <name evidence="3" type="ORF">DB31_7442</name>
</gene>
<evidence type="ECO:0000259" key="2">
    <source>
        <dbReference type="Pfam" id="PF12770"/>
    </source>
</evidence>
<dbReference type="EMBL" id="JMCB01000006">
    <property type="protein sequence ID" value="KFE68205.1"/>
    <property type="molecule type" value="Genomic_DNA"/>
</dbReference>
<organism evidence="3 4">
    <name type="scientific">Hyalangium minutum</name>
    <dbReference type="NCBI Taxonomy" id="394096"/>
    <lineage>
        <taxon>Bacteria</taxon>
        <taxon>Pseudomonadati</taxon>
        <taxon>Myxococcota</taxon>
        <taxon>Myxococcia</taxon>
        <taxon>Myxococcales</taxon>
        <taxon>Cystobacterineae</taxon>
        <taxon>Archangiaceae</taxon>
        <taxon>Hyalangium</taxon>
    </lineage>
</organism>
<protein>
    <recommendedName>
        <fullName evidence="2">CHAT domain-containing protein</fullName>
    </recommendedName>
</protein>
<feature type="compositionally biased region" description="Basic and acidic residues" evidence="1">
    <location>
        <begin position="402"/>
        <end position="414"/>
    </location>
</feature>
<dbReference type="Proteomes" id="UP000028725">
    <property type="component" value="Unassembled WGS sequence"/>
</dbReference>
<dbReference type="RefSeq" id="WP_044188779.1">
    <property type="nucleotide sequence ID" value="NZ_JMCB01000006.1"/>
</dbReference>
<accession>A0A085WKJ2</accession>
<feature type="compositionally biased region" description="Basic residues" evidence="1">
    <location>
        <begin position="1102"/>
        <end position="1117"/>
    </location>
</feature>
<reference evidence="3 4" key="1">
    <citation type="submission" date="2014-04" db="EMBL/GenBank/DDBJ databases">
        <title>Genome assembly of Hyalangium minutum DSM 14724.</title>
        <authorList>
            <person name="Sharma G."/>
            <person name="Subramanian S."/>
        </authorList>
    </citation>
    <scope>NUCLEOTIDE SEQUENCE [LARGE SCALE GENOMIC DNA]</scope>
    <source>
        <strain evidence="3 4">DSM 14724</strain>
    </source>
</reference>
<comment type="caution">
    <text evidence="3">The sequence shown here is derived from an EMBL/GenBank/DDBJ whole genome shotgun (WGS) entry which is preliminary data.</text>
</comment>
<feature type="domain" description="CHAT" evidence="2">
    <location>
        <begin position="770"/>
        <end position="1081"/>
    </location>
</feature>
<feature type="region of interest" description="Disordered" evidence="1">
    <location>
        <begin position="1090"/>
        <end position="1117"/>
    </location>
</feature>
<dbReference type="SUPFAM" id="SSF53474">
    <property type="entry name" value="alpha/beta-Hydrolases"/>
    <property type="match status" value="1"/>
</dbReference>
<dbReference type="InterPro" id="IPR029058">
    <property type="entry name" value="AB_hydrolase_fold"/>
</dbReference>
<evidence type="ECO:0000313" key="3">
    <source>
        <dbReference type="EMBL" id="KFE68205.1"/>
    </source>
</evidence>